<dbReference type="PANTHER" id="PTHR46249">
    <property type="entry name" value="CCHC-TYPE DOMAIN-CONTAINING PROTEIN-RELATED"/>
    <property type="match status" value="1"/>
</dbReference>
<dbReference type="Pfam" id="PF00098">
    <property type="entry name" value="zf-CCHC"/>
    <property type="match status" value="1"/>
</dbReference>
<sequence>KDRSAELLSNLKYKTLRDFKWYKDTFLTRVFTREDSQQPFWKEKFLVGLPRSLGDKVRDKIRSLTPDNIIPYDHLSYRQLVSFVQKTALEICQNDKIQRQLAREKNQNMKDLGTFCEQFGLPGCSKKKTRKVSKYEQPSNSQYKPRYKPQRRFRKSKRESKEEAKPPSGNKLIICYNCKRPGHISKYCRLRKTISNLNLEPELEEQINNLLITTSEEDSTNGYSDEEIQNIQQDDEVSSSNSSETPTINVLTKEQDLLFEAINVITDPKEKRVYLNKLKQTLEEKPKNLVITNKFDLNPILKKLEKTSTKPITIQDLQAEINNLKREIRDIKEQQILHQNILSQLHNGSDHEEPSSENDLENNEFGQNLSTTWKFSMLFDPIWYNYWDYVDAWNKTFWYQNKTNHHSWLIYFKRNVQYKFPNWFLQWWDFFGPIEEILPSPADEGFQVFKSMYDNQSTWIPIDLQFFSSFSLSWIFSWQYKFGKPDHPLRPPCFQRNSFVKWWPQFDASKASVQEVRNWFTSNTKYLKAANPKTSLFLNQKARITTSLAAAKTKESFANNLEEILALLKIEGESSKHSLPSSS</sequence>
<feature type="domain" description="CCHC-type" evidence="3">
    <location>
        <begin position="175"/>
        <end position="189"/>
    </location>
</feature>
<dbReference type="EMBL" id="CM003612">
    <property type="protein sequence ID" value="KYP59351.1"/>
    <property type="molecule type" value="Genomic_DNA"/>
</dbReference>
<accession>A0A151SX42</accession>
<dbReference type="InterPro" id="IPR036875">
    <property type="entry name" value="Znf_CCHC_sf"/>
</dbReference>
<dbReference type="OMA" id="LKPANEW"/>
<evidence type="ECO:0000313" key="4">
    <source>
        <dbReference type="EMBL" id="KYP59351.1"/>
    </source>
</evidence>
<dbReference type="GO" id="GO:0008270">
    <property type="term" value="F:zinc ion binding"/>
    <property type="evidence" value="ECO:0007669"/>
    <property type="project" value="UniProtKB-KW"/>
</dbReference>
<organism evidence="4 5">
    <name type="scientific">Cajanus cajan</name>
    <name type="common">Pigeon pea</name>
    <name type="synonym">Cajanus indicus</name>
    <dbReference type="NCBI Taxonomy" id="3821"/>
    <lineage>
        <taxon>Eukaryota</taxon>
        <taxon>Viridiplantae</taxon>
        <taxon>Streptophyta</taxon>
        <taxon>Embryophyta</taxon>
        <taxon>Tracheophyta</taxon>
        <taxon>Spermatophyta</taxon>
        <taxon>Magnoliopsida</taxon>
        <taxon>eudicotyledons</taxon>
        <taxon>Gunneridae</taxon>
        <taxon>Pentapetalae</taxon>
        <taxon>rosids</taxon>
        <taxon>fabids</taxon>
        <taxon>Fabales</taxon>
        <taxon>Fabaceae</taxon>
        <taxon>Papilionoideae</taxon>
        <taxon>50 kb inversion clade</taxon>
        <taxon>NPAAA clade</taxon>
        <taxon>indigoferoid/millettioid clade</taxon>
        <taxon>Phaseoleae</taxon>
        <taxon>Cajanus</taxon>
    </lineage>
</organism>
<evidence type="ECO:0000313" key="5">
    <source>
        <dbReference type="Proteomes" id="UP000075243"/>
    </source>
</evidence>
<dbReference type="InterPro" id="IPR001878">
    <property type="entry name" value="Znf_CCHC"/>
</dbReference>
<name>A0A151SX42_CAJCA</name>
<gene>
    <name evidence="4" type="ORF">KK1_014784</name>
</gene>
<dbReference type="SMART" id="SM00343">
    <property type="entry name" value="ZnF_C2HC"/>
    <property type="match status" value="1"/>
</dbReference>
<dbReference type="GO" id="GO:0003676">
    <property type="term" value="F:nucleic acid binding"/>
    <property type="evidence" value="ECO:0007669"/>
    <property type="project" value="InterPro"/>
</dbReference>
<evidence type="ECO:0000256" key="1">
    <source>
        <dbReference type="PROSITE-ProRule" id="PRU00047"/>
    </source>
</evidence>
<evidence type="ECO:0000259" key="3">
    <source>
        <dbReference type="PROSITE" id="PS50158"/>
    </source>
</evidence>
<dbReference type="AlphaFoldDB" id="A0A151SX42"/>
<dbReference type="Gramene" id="C.cajan_14355.t">
    <property type="protein sequence ID" value="C.cajan_14355.t"/>
    <property type="gene ID" value="C.cajan_14355"/>
</dbReference>
<evidence type="ECO:0000256" key="2">
    <source>
        <dbReference type="SAM" id="MobiDB-lite"/>
    </source>
</evidence>
<keyword evidence="1" id="KW-0862">Zinc</keyword>
<keyword evidence="5" id="KW-1185">Reference proteome</keyword>
<keyword evidence="1" id="KW-0479">Metal-binding</keyword>
<feature type="region of interest" description="Disordered" evidence="2">
    <location>
        <begin position="130"/>
        <end position="167"/>
    </location>
</feature>
<feature type="non-terminal residue" evidence="4">
    <location>
        <position position="1"/>
    </location>
</feature>
<keyword evidence="1" id="KW-0863">Zinc-finger</keyword>
<proteinExistence type="predicted"/>
<dbReference type="PROSITE" id="PS50158">
    <property type="entry name" value="ZF_CCHC"/>
    <property type="match status" value="1"/>
</dbReference>
<dbReference type="SUPFAM" id="SSF57756">
    <property type="entry name" value="Retrovirus zinc finger-like domains"/>
    <property type="match status" value="1"/>
</dbReference>
<dbReference type="Pfam" id="PF22909">
    <property type="entry name" value="Caulimovir_coat_dom"/>
    <property type="match status" value="1"/>
</dbReference>
<reference evidence="4 5" key="1">
    <citation type="journal article" date="2012" name="Nat. Biotechnol.">
        <title>Draft genome sequence of pigeonpea (Cajanus cajan), an orphan legume crop of resource-poor farmers.</title>
        <authorList>
            <person name="Varshney R.K."/>
            <person name="Chen W."/>
            <person name="Li Y."/>
            <person name="Bharti A.K."/>
            <person name="Saxena R.K."/>
            <person name="Schlueter J.A."/>
            <person name="Donoghue M.T."/>
            <person name="Azam S."/>
            <person name="Fan G."/>
            <person name="Whaley A.M."/>
            <person name="Farmer A.D."/>
            <person name="Sheridan J."/>
            <person name="Iwata A."/>
            <person name="Tuteja R."/>
            <person name="Penmetsa R.V."/>
            <person name="Wu W."/>
            <person name="Upadhyaya H.D."/>
            <person name="Yang S.P."/>
            <person name="Shah T."/>
            <person name="Saxena K.B."/>
            <person name="Michael T."/>
            <person name="McCombie W.R."/>
            <person name="Yang B."/>
            <person name="Zhang G."/>
            <person name="Yang H."/>
            <person name="Wang J."/>
            <person name="Spillane C."/>
            <person name="Cook D.R."/>
            <person name="May G.D."/>
            <person name="Xu X."/>
            <person name="Jackson S.A."/>
        </authorList>
    </citation>
    <scope>NUCLEOTIDE SEQUENCE [LARGE SCALE GENOMIC DNA]</scope>
    <source>
        <strain evidence="5">cv. Asha</strain>
    </source>
</reference>
<dbReference type="Proteomes" id="UP000075243">
    <property type="component" value="Chromosome 10"/>
</dbReference>
<protein>
    <recommendedName>
        <fullName evidence="3">CCHC-type domain-containing protein</fullName>
    </recommendedName>
</protein>
<feature type="compositionally biased region" description="Basic residues" evidence="2">
    <location>
        <begin position="145"/>
        <end position="158"/>
    </location>
</feature>